<feature type="domain" description="HTH tetR-type" evidence="3">
    <location>
        <begin position="11"/>
        <end position="73"/>
    </location>
</feature>
<dbReference type="GO" id="GO:0006355">
    <property type="term" value="P:regulation of DNA-templated transcription"/>
    <property type="evidence" value="ECO:0007669"/>
    <property type="project" value="UniProtKB-ARBA"/>
</dbReference>
<gene>
    <name evidence="4" type="ORF">D0435_11165</name>
</gene>
<dbReference type="SUPFAM" id="SSF46689">
    <property type="entry name" value="Homeodomain-like"/>
    <property type="match status" value="1"/>
</dbReference>
<dbReference type="InterPro" id="IPR009057">
    <property type="entry name" value="Homeodomain-like_sf"/>
</dbReference>
<dbReference type="RefSeq" id="WP_160202496.1">
    <property type="nucleotide sequence ID" value="NZ_QXWK01000020.1"/>
</dbReference>
<evidence type="ECO:0000256" key="2">
    <source>
        <dbReference type="PROSITE-ProRule" id="PRU00335"/>
    </source>
</evidence>
<dbReference type="PANTHER" id="PTHR30328:SF54">
    <property type="entry name" value="HTH-TYPE TRANSCRIPTIONAL REPRESSOR SCO4008"/>
    <property type="match status" value="1"/>
</dbReference>
<dbReference type="Proteomes" id="UP000446866">
    <property type="component" value="Unassembled WGS sequence"/>
</dbReference>
<protein>
    <submittedName>
        <fullName evidence="4">TetR/AcrR family transcriptional regulator</fullName>
    </submittedName>
</protein>
<organism evidence="4 5">
    <name type="scientific">Anaerotruncus colihominis</name>
    <dbReference type="NCBI Taxonomy" id="169435"/>
    <lineage>
        <taxon>Bacteria</taxon>
        <taxon>Bacillati</taxon>
        <taxon>Bacillota</taxon>
        <taxon>Clostridia</taxon>
        <taxon>Eubacteriales</taxon>
        <taxon>Oscillospiraceae</taxon>
        <taxon>Anaerotruncus</taxon>
    </lineage>
</organism>
<dbReference type="AlphaFoldDB" id="A0A845QJ56"/>
<reference evidence="4 5" key="1">
    <citation type="submission" date="2018-08" db="EMBL/GenBank/DDBJ databases">
        <title>Murine metabolic-syndrome-specific gut microbial biobank.</title>
        <authorList>
            <person name="Liu C."/>
        </authorList>
    </citation>
    <scope>NUCLEOTIDE SEQUENCE [LARGE SCALE GENOMIC DNA]</scope>
    <source>
        <strain evidence="4 5">28</strain>
    </source>
</reference>
<evidence type="ECO:0000259" key="3">
    <source>
        <dbReference type="PROSITE" id="PS50977"/>
    </source>
</evidence>
<comment type="caution">
    <text evidence="4">The sequence shown here is derived from an EMBL/GenBank/DDBJ whole genome shotgun (WGS) entry which is preliminary data.</text>
</comment>
<feature type="DNA-binding region" description="H-T-H motif" evidence="2">
    <location>
        <begin position="36"/>
        <end position="55"/>
    </location>
</feature>
<dbReference type="EMBL" id="QXWK01000020">
    <property type="protein sequence ID" value="NBH62212.1"/>
    <property type="molecule type" value="Genomic_DNA"/>
</dbReference>
<evidence type="ECO:0000313" key="4">
    <source>
        <dbReference type="EMBL" id="NBH62212.1"/>
    </source>
</evidence>
<keyword evidence="5" id="KW-1185">Reference proteome</keyword>
<evidence type="ECO:0000313" key="5">
    <source>
        <dbReference type="Proteomes" id="UP000446866"/>
    </source>
</evidence>
<dbReference type="InterPro" id="IPR050109">
    <property type="entry name" value="HTH-type_TetR-like_transc_reg"/>
</dbReference>
<dbReference type="InterPro" id="IPR001647">
    <property type="entry name" value="HTH_TetR"/>
</dbReference>
<dbReference type="PROSITE" id="PS50977">
    <property type="entry name" value="HTH_TETR_2"/>
    <property type="match status" value="1"/>
</dbReference>
<keyword evidence="1 2" id="KW-0238">DNA-binding</keyword>
<sequence>MPKKLFFKLPAEKQQKILDAAAEEFIEYKDNYKKSSVNRIAERADIAIGSIYKYFYDKNDLFMYLFEQHRKRPVSCPDSDTFYGYSKEQTSMKDSFTPIGLLLLDIIDTTPSLFHDLVFKSRKHDKYLNLLYTYIRSDRAKGRLRESFDDDIIAYLYTSLEYIAYQYRLDKGLDEEAENEVFKKMAEMFFFGIYHNGMKDKLR</sequence>
<proteinExistence type="predicted"/>
<accession>A0A845QJ56</accession>
<name>A0A845QJ56_9FIRM</name>
<dbReference type="PANTHER" id="PTHR30328">
    <property type="entry name" value="TRANSCRIPTIONAL REPRESSOR"/>
    <property type="match status" value="1"/>
</dbReference>
<dbReference type="Gene3D" id="1.10.357.10">
    <property type="entry name" value="Tetracycline Repressor, domain 2"/>
    <property type="match status" value="1"/>
</dbReference>
<evidence type="ECO:0000256" key="1">
    <source>
        <dbReference type="ARBA" id="ARBA00023125"/>
    </source>
</evidence>
<dbReference type="GO" id="GO:0003677">
    <property type="term" value="F:DNA binding"/>
    <property type="evidence" value="ECO:0007669"/>
    <property type="project" value="UniProtKB-UniRule"/>
</dbReference>
<dbReference type="Pfam" id="PF00440">
    <property type="entry name" value="TetR_N"/>
    <property type="match status" value="1"/>
</dbReference>